<comment type="similarity">
    <text evidence="7">Belongs to the binding-protein-dependent transport system permease family.</text>
</comment>
<evidence type="ECO:0000256" key="2">
    <source>
        <dbReference type="ARBA" id="ARBA00022448"/>
    </source>
</evidence>
<dbReference type="EMBL" id="CP147711">
    <property type="protein sequence ID" value="WXC77289.1"/>
    <property type="molecule type" value="Genomic_DNA"/>
</dbReference>
<evidence type="ECO:0000313" key="11">
    <source>
        <dbReference type="Proteomes" id="UP001432046"/>
    </source>
</evidence>
<feature type="transmembrane region" description="Helical" evidence="7">
    <location>
        <begin position="286"/>
        <end position="309"/>
    </location>
</feature>
<dbReference type="GO" id="GO:0055085">
    <property type="term" value="P:transmembrane transport"/>
    <property type="evidence" value="ECO:0007669"/>
    <property type="project" value="InterPro"/>
</dbReference>
<evidence type="ECO:0000256" key="1">
    <source>
        <dbReference type="ARBA" id="ARBA00004651"/>
    </source>
</evidence>
<evidence type="ECO:0000256" key="4">
    <source>
        <dbReference type="ARBA" id="ARBA00022692"/>
    </source>
</evidence>
<dbReference type="Pfam" id="PF00528">
    <property type="entry name" value="BPD_transp_1"/>
    <property type="match status" value="1"/>
</dbReference>
<reference evidence="10" key="2">
    <citation type="journal article" date="2021" name="Int. J. Syst. Evol. Microbiol.">
        <title>Bradyrhizobium septentrionale sp. nov. (sv. septentrionale) and Bradyrhizobium quebecense sp. nov. (sv. septentrionale) associated with legumes native to Canada possess rearranged symbiosis genes and numerous insertion sequences.</title>
        <authorList>
            <person name="Bromfield E.S.P."/>
            <person name="Cloutier S."/>
        </authorList>
    </citation>
    <scope>NUCLEOTIDE SEQUENCE</scope>
    <source>
        <strain evidence="10">5S5</strain>
    </source>
</reference>
<feature type="transmembrane region" description="Helical" evidence="7">
    <location>
        <begin position="224"/>
        <end position="243"/>
    </location>
</feature>
<keyword evidence="2 7" id="KW-0813">Transport</keyword>
<feature type="domain" description="ABC transmembrane type-1" evidence="8">
    <location>
        <begin position="91"/>
        <end position="305"/>
    </location>
</feature>
<evidence type="ECO:0000256" key="3">
    <source>
        <dbReference type="ARBA" id="ARBA00022475"/>
    </source>
</evidence>
<feature type="transmembrane region" description="Helical" evidence="7">
    <location>
        <begin position="36"/>
        <end position="60"/>
    </location>
</feature>
<dbReference type="Gene3D" id="1.10.3720.10">
    <property type="entry name" value="MetI-like"/>
    <property type="match status" value="1"/>
</dbReference>
<dbReference type="PROSITE" id="PS50928">
    <property type="entry name" value="ABC_TM1"/>
    <property type="match status" value="1"/>
</dbReference>
<keyword evidence="5 7" id="KW-1133">Transmembrane helix</keyword>
<protein>
    <submittedName>
        <fullName evidence="9">Sugar ABC transporter permease</fullName>
    </submittedName>
</protein>
<reference evidence="10" key="3">
    <citation type="submission" date="2024-03" db="EMBL/GenBank/DDBJ databases">
        <authorList>
            <person name="Bromfield E.S.P."/>
            <person name="Cloutier S."/>
        </authorList>
    </citation>
    <scope>NUCLEOTIDE SEQUENCE</scope>
    <source>
        <strain evidence="10">5S5</strain>
    </source>
</reference>
<keyword evidence="11" id="KW-1185">Reference proteome</keyword>
<evidence type="ECO:0000313" key="10">
    <source>
        <dbReference type="EMBL" id="WXC77289.1"/>
    </source>
</evidence>
<feature type="transmembrane region" description="Helical" evidence="7">
    <location>
        <begin position="122"/>
        <end position="140"/>
    </location>
</feature>
<feature type="transmembrane region" description="Helical" evidence="7">
    <location>
        <begin position="179"/>
        <end position="203"/>
    </location>
</feature>
<dbReference type="AlphaFoldDB" id="A0A973VZE2"/>
<evidence type="ECO:0000256" key="6">
    <source>
        <dbReference type="ARBA" id="ARBA00023136"/>
    </source>
</evidence>
<dbReference type="EMBL" id="JAAOLE020000001">
    <property type="protein sequence ID" value="NVI44643.1"/>
    <property type="molecule type" value="Genomic_DNA"/>
</dbReference>
<dbReference type="PANTHER" id="PTHR43005">
    <property type="entry name" value="BLR7065 PROTEIN"/>
    <property type="match status" value="1"/>
</dbReference>
<accession>A0A973VZE2</accession>
<keyword evidence="4 7" id="KW-0812">Transmembrane</keyword>
<keyword evidence="3" id="KW-1003">Cell membrane</keyword>
<evidence type="ECO:0000256" key="5">
    <source>
        <dbReference type="ARBA" id="ARBA00022989"/>
    </source>
</evidence>
<evidence type="ECO:0000256" key="7">
    <source>
        <dbReference type="RuleBase" id="RU363032"/>
    </source>
</evidence>
<name>A0A973VZE2_9BRAD</name>
<dbReference type="Proteomes" id="UP001432046">
    <property type="component" value="Chromosome"/>
</dbReference>
<dbReference type="RefSeq" id="WP_084518305.1">
    <property type="nucleotide sequence ID" value="NZ_CP088285.1"/>
</dbReference>
<dbReference type="InterPro" id="IPR000515">
    <property type="entry name" value="MetI-like"/>
</dbReference>
<dbReference type="CDD" id="cd06261">
    <property type="entry name" value="TM_PBP2"/>
    <property type="match status" value="1"/>
</dbReference>
<reference evidence="9" key="1">
    <citation type="submission" date="2020-06" db="EMBL/GenBank/DDBJ databases">
        <title>Whole Genome Sequence of Bradyrhizobium sp. Strain 1S1.</title>
        <authorList>
            <person name="Bromfield E.S.P."/>
            <person name="Cloutier S."/>
        </authorList>
    </citation>
    <scope>NUCLEOTIDE SEQUENCE [LARGE SCALE GENOMIC DNA]</scope>
    <source>
        <strain evidence="9">1S1</strain>
    </source>
</reference>
<feature type="transmembrane region" description="Helical" evidence="7">
    <location>
        <begin position="95"/>
        <end position="116"/>
    </location>
</feature>
<comment type="subcellular location">
    <subcellularLocation>
        <location evidence="1 7">Cell membrane</location>
        <topology evidence="1 7">Multi-pass membrane protein</topology>
    </subcellularLocation>
</comment>
<dbReference type="SUPFAM" id="SSF161098">
    <property type="entry name" value="MetI-like"/>
    <property type="match status" value="1"/>
</dbReference>
<sequence length="313" mass="34552">MVSQQVPSLAVDVPVSGTERRRVWPRFLTSEHPFPWLAPITALILAFGVYPLLYALWLTFFKRNPVTRLNVFNPTWNWGKLFADERVWGAIGHTYLYTISALLIELGLGLAIALLLDSDRRGYGLLRALMTLPLVVPPAVTGMMFLLMLDGSFGVLSTGLVSLGLWSPQHPILASSGSALAGVLLADIWQWTPFMVLIMLAGLRALPKEPFEAAAIDGATASQAFFRLTLPMLSRIIALAVLIRGVDLFRIYDYVKVMTDSGPGTSTETLTSYAGTIYFKNADFPYASTISLFTLLLVIVTSSIFIKLFKVRF</sequence>
<dbReference type="PANTHER" id="PTHR43005:SF1">
    <property type="entry name" value="SPERMIDINE_PUTRESCINE TRANSPORT SYSTEM PERMEASE PROTEIN"/>
    <property type="match status" value="1"/>
</dbReference>
<gene>
    <name evidence="9" type="ORF">HAP48_017135</name>
    <name evidence="10" type="ORF">WDK88_28025</name>
</gene>
<evidence type="ECO:0000259" key="8">
    <source>
        <dbReference type="PROSITE" id="PS50928"/>
    </source>
</evidence>
<organism evidence="9">
    <name type="scientific">Bradyrhizobium septentrionale</name>
    <dbReference type="NCBI Taxonomy" id="1404411"/>
    <lineage>
        <taxon>Bacteria</taxon>
        <taxon>Pseudomonadati</taxon>
        <taxon>Pseudomonadota</taxon>
        <taxon>Alphaproteobacteria</taxon>
        <taxon>Hyphomicrobiales</taxon>
        <taxon>Nitrobacteraceae</taxon>
        <taxon>Bradyrhizobium</taxon>
    </lineage>
</organism>
<dbReference type="GO" id="GO:0005886">
    <property type="term" value="C:plasma membrane"/>
    <property type="evidence" value="ECO:0007669"/>
    <property type="project" value="UniProtKB-SubCell"/>
</dbReference>
<keyword evidence="6 7" id="KW-0472">Membrane</keyword>
<evidence type="ECO:0000313" key="9">
    <source>
        <dbReference type="EMBL" id="NVI44643.1"/>
    </source>
</evidence>
<proteinExistence type="inferred from homology"/>
<dbReference type="InterPro" id="IPR035906">
    <property type="entry name" value="MetI-like_sf"/>
</dbReference>